<name>A0ABT5U8H9_9GAMM</name>
<reference evidence="3 4" key="1">
    <citation type="submission" date="2022-11" db="EMBL/GenBank/DDBJ databases">
        <title>Spartinivicinus poritis sp. nov., isolated from scleractinian coral Porites lutea.</title>
        <authorList>
            <person name="Zhang G."/>
            <person name="Cai L."/>
            <person name="Wei Q."/>
        </authorList>
    </citation>
    <scope>NUCLEOTIDE SEQUENCE [LARGE SCALE GENOMIC DNA]</scope>
    <source>
        <strain evidence="3 4">A2-2</strain>
    </source>
</reference>
<dbReference type="SUPFAM" id="SSF69593">
    <property type="entry name" value="Glycerol-3-phosphate (1)-acyltransferase"/>
    <property type="match status" value="1"/>
</dbReference>
<accession>A0ABT5U8H9</accession>
<protein>
    <submittedName>
        <fullName evidence="3">Acyltransferase</fullName>
    </submittedName>
</protein>
<feature type="domain" description="Phospholipid/glycerol acyltransferase" evidence="2">
    <location>
        <begin position="89"/>
        <end position="231"/>
    </location>
</feature>
<dbReference type="InterPro" id="IPR002123">
    <property type="entry name" value="Plipid/glycerol_acylTrfase"/>
</dbReference>
<keyword evidence="4" id="KW-1185">Reference proteome</keyword>
<keyword evidence="3" id="KW-0012">Acyltransferase</keyword>
<keyword evidence="3" id="KW-0808">Transferase</keyword>
<dbReference type="SMART" id="SM00563">
    <property type="entry name" value="PlsC"/>
    <property type="match status" value="1"/>
</dbReference>
<proteinExistence type="predicted"/>
<sequence>MLKKLPPPIKGCIASLMLALNTIILSCPLLIIALLKLLIPINAWQQICAKILIKIAELWMSINSLWMKLTQQLTLDVKGLSSLKKDGWYLVTSNHQSWADITLLQHILNRRIPMLKFFIKQELIWVPVIGLCWWALDFPFMKRYSKAYLEKYPEKKGQDLATTRKACEKFKETPVAVFNFIEGTRFTDEKHRDQHSPFNHLLKPKAGGIGFVLGAMGDQLKSLLDITIYYPEKQLSYWDFLCGKINDVTIRIEQIEIPKEFLNKDYINDSQFREQFQLWVTELWEKKDQLLGELKREKASLSHS</sequence>
<dbReference type="Proteomes" id="UP001528823">
    <property type="component" value="Unassembled WGS sequence"/>
</dbReference>
<dbReference type="PANTHER" id="PTHR10983">
    <property type="entry name" value="1-ACYLGLYCEROL-3-PHOSPHATE ACYLTRANSFERASE-RELATED"/>
    <property type="match status" value="1"/>
</dbReference>
<keyword evidence="1" id="KW-0472">Membrane</keyword>
<evidence type="ECO:0000259" key="2">
    <source>
        <dbReference type="SMART" id="SM00563"/>
    </source>
</evidence>
<comment type="caution">
    <text evidence="3">The sequence shown here is derived from an EMBL/GenBank/DDBJ whole genome shotgun (WGS) entry which is preliminary data.</text>
</comment>
<feature type="transmembrane region" description="Helical" evidence="1">
    <location>
        <begin position="12"/>
        <end position="35"/>
    </location>
</feature>
<keyword evidence="1" id="KW-0812">Transmembrane</keyword>
<dbReference type="GO" id="GO:0016746">
    <property type="term" value="F:acyltransferase activity"/>
    <property type="evidence" value="ECO:0007669"/>
    <property type="project" value="UniProtKB-KW"/>
</dbReference>
<evidence type="ECO:0000256" key="1">
    <source>
        <dbReference type="SAM" id="Phobius"/>
    </source>
</evidence>
<dbReference type="CDD" id="cd07990">
    <property type="entry name" value="LPLAT_LCLAT1-like"/>
    <property type="match status" value="1"/>
</dbReference>
<dbReference type="PANTHER" id="PTHR10983:SF16">
    <property type="entry name" value="LYSOCARDIOLIPIN ACYLTRANSFERASE 1"/>
    <property type="match status" value="1"/>
</dbReference>
<dbReference type="RefSeq" id="WP_274689036.1">
    <property type="nucleotide sequence ID" value="NZ_JAPMOU010000013.1"/>
</dbReference>
<dbReference type="PROSITE" id="PS51257">
    <property type="entry name" value="PROKAR_LIPOPROTEIN"/>
    <property type="match status" value="1"/>
</dbReference>
<dbReference type="EMBL" id="JAPMOU010000013">
    <property type="protein sequence ID" value="MDE1462682.1"/>
    <property type="molecule type" value="Genomic_DNA"/>
</dbReference>
<evidence type="ECO:0000313" key="4">
    <source>
        <dbReference type="Proteomes" id="UP001528823"/>
    </source>
</evidence>
<organism evidence="3 4">
    <name type="scientific">Spartinivicinus poritis</name>
    <dbReference type="NCBI Taxonomy" id="2994640"/>
    <lineage>
        <taxon>Bacteria</taxon>
        <taxon>Pseudomonadati</taxon>
        <taxon>Pseudomonadota</taxon>
        <taxon>Gammaproteobacteria</taxon>
        <taxon>Oceanospirillales</taxon>
        <taxon>Zooshikellaceae</taxon>
        <taxon>Spartinivicinus</taxon>
    </lineage>
</organism>
<keyword evidence="1" id="KW-1133">Transmembrane helix</keyword>
<gene>
    <name evidence="3" type="ORF">ORQ98_11940</name>
</gene>
<dbReference type="Pfam" id="PF01553">
    <property type="entry name" value="Acyltransferase"/>
    <property type="match status" value="1"/>
</dbReference>
<evidence type="ECO:0000313" key="3">
    <source>
        <dbReference type="EMBL" id="MDE1462682.1"/>
    </source>
</evidence>
<dbReference type="NCBIfam" id="NF010621">
    <property type="entry name" value="PRK14014.1"/>
    <property type="match status" value="1"/>
</dbReference>